<dbReference type="Proteomes" id="UP001157502">
    <property type="component" value="Chromosome 1"/>
</dbReference>
<comment type="caution">
    <text evidence="1">The sequence shown here is derived from an EMBL/GenBank/DDBJ whole genome shotgun (WGS) entry which is preliminary data.</text>
</comment>
<protein>
    <submittedName>
        <fullName evidence="1">Uncharacterized protein</fullName>
    </submittedName>
</protein>
<accession>A0ACC2HJ48</accession>
<name>A0ACC2HJ48_DALPE</name>
<keyword evidence="2" id="KW-1185">Reference proteome</keyword>
<proteinExistence type="predicted"/>
<dbReference type="EMBL" id="CM055728">
    <property type="protein sequence ID" value="KAJ8015992.1"/>
    <property type="molecule type" value="Genomic_DNA"/>
</dbReference>
<sequence>MLKRVRLYKPSGAEIAYITHARMRQRWARSTTMYQTLSDWPAIYQCLQAPKESVEDYRGRMERLKQGWLWETSNCRLLSSCIMREKVAEEVIGLGREESFGREDPGKGGDGRGSVMSQPWAAGWWMADGPSHSVTLNKPWEE</sequence>
<evidence type="ECO:0000313" key="1">
    <source>
        <dbReference type="EMBL" id="KAJ8015992.1"/>
    </source>
</evidence>
<evidence type="ECO:0000313" key="2">
    <source>
        <dbReference type="Proteomes" id="UP001157502"/>
    </source>
</evidence>
<gene>
    <name evidence="1" type="ORF">DPEC_G00002500</name>
</gene>
<reference evidence="1" key="1">
    <citation type="submission" date="2021-05" db="EMBL/GenBank/DDBJ databases">
        <authorList>
            <person name="Pan Q."/>
            <person name="Jouanno E."/>
            <person name="Zahm M."/>
            <person name="Klopp C."/>
            <person name="Cabau C."/>
            <person name="Louis A."/>
            <person name="Berthelot C."/>
            <person name="Parey E."/>
            <person name="Roest Crollius H."/>
            <person name="Montfort J."/>
            <person name="Robinson-Rechavi M."/>
            <person name="Bouchez O."/>
            <person name="Lampietro C."/>
            <person name="Lopez Roques C."/>
            <person name="Donnadieu C."/>
            <person name="Postlethwait J."/>
            <person name="Bobe J."/>
            <person name="Dillon D."/>
            <person name="Chandos A."/>
            <person name="von Hippel F."/>
            <person name="Guiguen Y."/>
        </authorList>
    </citation>
    <scope>NUCLEOTIDE SEQUENCE</scope>
    <source>
        <strain evidence="1">YG-Jan2019</strain>
    </source>
</reference>
<organism evidence="1 2">
    <name type="scientific">Dallia pectoralis</name>
    <name type="common">Alaska blackfish</name>
    <dbReference type="NCBI Taxonomy" id="75939"/>
    <lineage>
        <taxon>Eukaryota</taxon>
        <taxon>Metazoa</taxon>
        <taxon>Chordata</taxon>
        <taxon>Craniata</taxon>
        <taxon>Vertebrata</taxon>
        <taxon>Euteleostomi</taxon>
        <taxon>Actinopterygii</taxon>
        <taxon>Neopterygii</taxon>
        <taxon>Teleostei</taxon>
        <taxon>Protacanthopterygii</taxon>
        <taxon>Esociformes</taxon>
        <taxon>Umbridae</taxon>
        <taxon>Dallia</taxon>
    </lineage>
</organism>